<reference evidence="1 2" key="1">
    <citation type="submission" date="2020-07" db="EMBL/GenBank/DDBJ databases">
        <title>Sequencing the genomes of 1000 actinobacteria strains.</title>
        <authorList>
            <person name="Klenk H.-P."/>
        </authorList>
    </citation>
    <scope>NUCLEOTIDE SEQUENCE [LARGE SCALE GENOMIC DNA]</scope>
    <source>
        <strain evidence="1 2">DSM 102047</strain>
    </source>
</reference>
<organism evidence="1 2">
    <name type="scientific">Psychromicrobium silvestre</name>
    <dbReference type="NCBI Taxonomy" id="1645614"/>
    <lineage>
        <taxon>Bacteria</taxon>
        <taxon>Bacillati</taxon>
        <taxon>Actinomycetota</taxon>
        <taxon>Actinomycetes</taxon>
        <taxon>Micrococcales</taxon>
        <taxon>Micrococcaceae</taxon>
        <taxon>Psychromicrobium</taxon>
    </lineage>
</organism>
<keyword evidence="2" id="KW-1185">Reference proteome</keyword>
<accession>A0A7Y9LRG3</accession>
<protein>
    <submittedName>
        <fullName evidence="1">Uncharacterized protein</fullName>
    </submittedName>
</protein>
<name>A0A7Y9LRG3_9MICC</name>
<dbReference type="Proteomes" id="UP000521748">
    <property type="component" value="Unassembled WGS sequence"/>
</dbReference>
<dbReference type="EMBL" id="JACBYQ010000001">
    <property type="protein sequence ID" value="NYE94232.1"/>
    <property type="molecule type" value="Genomic_DNA"/>
</dbReference>
<comment type="caution">
    <text evidence="1">The sequence shown here is derived from an EMBL/GenBank/DDBJ whole genome shotgun (WGS) entry which is preliminary data.</text>
</comment>
<evidence type="ECO:0000313" key="2">
    <source>
        <dbReference type="Proteomes" id="UP000521748"/>
    </source>
</evidence>
<gene>
    <name evidence="1" type="ORF">FHU41_000453</name>
</gene>
<dbReference type="RefSeq" id="WP_179388021.1">
    <property type="nucleotide sequence ID" value="NZ_JACBYQ010000001.1"/>
</dbReference>
<dbReference type="AlphaFoldDB" id="A0A7Y9LRG3"/>
<sequence length="67" mass="7493">MELRNPEQMILLEVEKWDDEGSRWGLGCRIGEKTPPASGTFLGGAKENLGSLLIFEFTCENTEIYDG</sequence>
<evidence type="ECO:0000313" key="1">
    <source>
        <dbReference type="EMBL" id="NYE94232.1"/>
    </source>
</evidence>
<proteinExistence type="predicted"/>